<dbReference type="CDD" id="cd02995">
    <property type="entry name" value="PDI_a_PDI_a'_C"/>
    <property type="match status" value="1"/>
</dbReference>
<dbReference type="GO" id="GO:0003756">
    <property type="term" value="F:protein disulfide isomerase activity"/>
    <property type="evidence" value="ECO:0007669"/>
    <property type="project" value="UniProtKB-EC"/>
</dbReference>
<dbReference type="CDD" id="cd02982">
    <property type="entry name" value="PDI_b'_family"/>
    <property type="match status" value="1"/>
</dbReference>
<dbReference type="CDD" id="cd02981">
    <property type="entry name" value="PDI_b_family"/>
    <property type="match status" value="1"/>
</dbReference>
<feature type="domain" description="Thioredoxin" evidence="15">
    <location>
        <begin position="20"/>
        <end position="137"/>
    </location>
</feature>
<dbReference type="InterPro" id="IPR005792">
    <property type="entry name" value="Prot_disulphide_isomerase"/>
</dbReference>
<dbReference type="SUPFAM" id="SSF52833">
    <property type="entry name" value="Thioredoxin-like"/>
    <property type="match status" value="4"/>
</dbReference>
<keyword evidence="8" id="KW-0325">Glycoprotein</keyword>
<dbReference type="Gene3D" id="3.40.30.10">
    <property type="entry name" value="Glutaredoxin"/>
    <property type="match status" value="4"/>
</dbReference>
<dbReference type="NCBIfam" id="TIGR01130">
    <property type="entry name" value="ER_PDI_fam"/>
    <property type="match status" value="1"/>
</dbReference>
<dbReference type="PROSITE" id="PS00194">
    <property type="entry name" value="THIOREDOXIN_1"/>
    <property type="match status" value="2"/>
</dbReference>
<dbReference type="InterPro" id="IPR005788">
    <property type="entry name" value="PDI_thioredoxin-like_dom"/>
</dbReference>
<dbReference type="FunFam" id="3.40.30.10:FF:000134">
    <property type="entry name" value="Protein disulfide-isomerase"/>
    <property type="match status" value="1"/>
</dbReference>
<evidence type="ECO:0000256" key="7">
    <source>
        <dbReference type="ARBA" id="ARBA00023157"/>
    </source>
</evidence>
<evidence type="ECO:0000256" key="1">
    <source>
        <dbReference type="ARBA" id="ARBA00001182"/>
    </source>
</evidence>
<evidence type="ECO:0000256" key="5">
    <source>
        <dbReference type="ARBA" id="ARBA00022737"/>
    </source>
</evidence>
<comment type="catalytic activity">
    <reaction evidence="1 13">
        <text>Catalyzes the rearrangement of -S-S- bonds in proteins.</text>
        <dbReference type="EC" id="5.3.4.1"/>
    </reaction>
</comment>
<dbReference type="InterPro" id="IPR036249">
    <property type="entry name" value="Thioredoxin-like_sf"/>
</dbReference>
<dbReference type="Pfam" id="PF00085">
    <property type="entry name" value="Thioredoxin"/>
    <property type="match status" value="2"/>
</dbReference>
<feature type="signal peptide" evidence="13">
    <location>
        <begin position="1"/>
        <end position="24"/>
    </location>
</feature>
<evidence type="ECO:0000256" key="14">
    <source>
        <dbReference type="SAM" id="MobiDB-lite"/>
    </source>
</evidence>
<protein>
    <recommendedName>
        <fullName evidence="13">Protein disulfide-isomerase</fullName>
        <ecNumber evidence="13">5.3.4.1</ecNumber>
    </recommendedName>
</protein>
<dbReference type="FunFam" id="3.40.30.10:FF:000023">
    <property type="entry name" value="Protein disulfide-isomerase"/>
    <property type="match status" value="1"/>
</dbReference>
<evidence type="ECO:0000256" key="11">
    <source>
        <dbReference type="PIRSR" id="PIRSR605792-51"/>
    </source>
</evidence>
<dbReference type="InterPro" id="IPR013766">
    <property type="entry name" value="Thioredoxin_domain"/>
</dbReference>
<dbReference type="EC" id="5.3.4.1" evidence="13"/>
<keyword evidence="17" id="KW-1185">Reference proteome</keyword>
<keyword evidence="5" id="KW-0677">Repeat</keyword>
<dbReference type="GO" id="GO:0005788">
    <property type="term" value="C:endoplasmic reticulum lumen"/>
    <property type="evidence" value="ECO:0007669"/>
    <property type="project" value="UniProtKB-SubCell"/>
</dbReference>
<evidence type="ECO:0000259" key="15">
    <source>
        <dbReference type="PROSITE" id="PS51352"/>
    </source>
</evidence>
<dbReference type="PROSITE" id="PS51352">
    <property type="entry name" value="THIOREDOXIN_2"/>
    <property type="match status" value="2"/>
</dbReference>
<proteinExistence type="inferred from homology"/>
<accession>A0A8T0I0A4</accession>
<evidence type="ECO:0000256" key="12">
    <source>
        <dbReference type="RuleBase" id="RU004208"/>
    </source>
</evidence>
<feature type="disulfide bond" description="Redox-active" evidence="11">
    <location>
        <begin position="61"/>
        <end position="64"/>
    </location>
</feature>
<evidence type="ECO:0000256" key="3">
    <source>
        <dbReference type="ARBA" id="ARBA00006347"/>
    </source>
</evidence>
<dbReference type="AlphaFoldDB" id="A0A8T0I0A4"/>
<feature type="disulfide bond" description="Redox-active" evidence="11">
    <location>
        <begin position="399"/>
        <end position="402"/>
    </location>
</feature>
<evidence type="ECO:0000256" key="10">
    <source>
        <dbReference type="ARBA" id="ARBA00023284"/>
    </source>
</evidence>
<evidence type="ECO:0000256" key="6">
    <source>
        <dbReference type="ARBA" id="ARBA00022824"/>
    </source>
</evidence>
<feature type="chain" id="PRO_5035968346" description="Protein disulfide-isomerase" evidence="13">
    <location>
        <begin position="25"/>
        <end position="528"/>
    </location>
</feature>
<dbReference type="CDD" id="cd02961">
    <property type="entry name" value="PDI_a_family"/>
    <property type="match status" value="1"/>
</dbReference>
<comment type="similarity">
    <text evidence="3 12">Belongs to the protein disulfide isomerase family.</text>
</comment>
<comment type="caution">
    <text evidence="16">The sequence shown here is derived from an EMBL/GenBank/DDBJ whole genome shotgun (WGS) entry which is preliminary data.</text>
</comment>
<feature type="compositionally biased region" description="Acidic residues" evidence="14">
    <location>
        <begin position="518"/>
        <end position="528"/>
    </location>
</feature>
<feature type="region of interest" description="Disordered" evidence="14">
    <location>
        <begin position="490"/>
        <end position="528"/>
    </location>
</feature>
<dbReference type="GO" id="GO:0006457">
    <property type="term" value="P:protein folding"/>
    <property type="evidence" value="ECO:0007669"/>
    <property type="project" value="TreeGrafter"/>
</dbReference>
<keyword evidence="7 11" id="KW-1015">Disulfide bond</keyword>
<sequence length="528" mass="58102">MAQWRRSAAVVLLAMLCYTVAVSASAADFDEKDVVVLGAGNFTDLVSSNKFVLVEFYAPWCGHCQTLAPEYAKAATILKGEGVVLAKVDATEHSDLGQQFQVRGFPTLLWFVNGEHKPYSGGRKAEEIVAWVAKKSGPSVQIVKSVADAEKALEVETPIAVAYVKSLEDKDAKAIAALGDKEEGVAFYLTDDKEVAAKFGLGEKTPSLVLLKKEAEKTATFDEAEFTEEALSSFVLKNKLPLVITFSRETAPSIFESDINKQFLLFAGTDEYEKIRPVYEEAAKSFKGRIIFVLVDLANREVAAPVLEFFSLSGEKTKLMGFVPEESGLKFGYDGDFSVDSLKNFGEKFVANTLEPFFKSEDIPETNDEPVKVVVGKSFEDIVLDDSKDVLLEVYAPWCGHCQQLEPEYNKLAELLKDVKSIVIAKMDGTKNEHGRVKIEGFPTIMFFPAGKKTEEPISAGSYRDAAGLGKFLKENAAIKFEANLPEYVEPAQEEGEPEGEAEGAFNYDEELGHLDQTVEETDDKDEL</sequence>
<dbReference type="GO" id="GO:0034976">
    <property type="term" value="P:response to endoplasmic reticulum stress"/>
    <property type="evidence" value="ECO:0007669"/>
    <property type="project" value="TreeGrafter"/>
</dbReference>
<comment type="subcellular location">
    <subcellularLocation>
        <location evidence="2">Endoplasmic reticulum lumen</location>
    </subcellularLocation>
</comment>
<dbReference type="FunFam" id="3.40.30.10:FF:000109">
    <property type="entry name" value="Protein disulfide-isomerase"/>
    <property type="match status" value="1"/>
</dbReference>
<reference evidence="16" key="1">
    <citation type="submission" date="2020-06" db="EMBL/GenBank/DDBJ databases">
        <title>WGS assembly of Ceratodon purpureus strain R40.</title>
        <authorList>
            <person name="Carey S.B."/>
            <person name="Jenkins J."/>
            <person name="Shu S."/>
            <person name="Lovell J.T."/>
            <person name="Sreedasyam A."/>
            <person name="Maumus F."/>
            <person name="Tiley G.P."/>
            <person name="Fernandez-Pozo N."/>
            <person name="Barry K."/>
            <person name="Chen C."/>
            <person name="Wang M."/>
            <person name="Lipzen A."/>
            <person name="Daum C."/>
            <person name="Saski C.A."/>
            <person name="Payton A.C."/>
            <person name="Mcbreen J.C."/>
            <person name="Conrad R.E."/>
            <person name="Kollar L.M."/>
            <person name="Olsson S."/>
            <person name="Huttunen S."/>
            <person name="Landis J.B."/>
            <person name="Wickett N.J."/>
            <person name="Johnson M.G."/>
            <person name="Rensing S.A."/>
            <person name="Grimwood J."/>
            <person name="Schmutz J."/>
            <person name="Mcdaniel S.F."/>
        </authorList>
    </citation>
    <scope>NUCLEOTIDE SEQUENCE</scope>
    <source>
        <strain evidence="16">R40</strain>
    </source>
</reference>
<dbReference type="NCBIfam" id="TIGR01126">
    <property type="entry name" value="pdi_dom"/>
    <property type="match status" value="1"/>
</dbReference>
<dbReference type="FunFam" id="3.40.30.10:FF:000042">
    <property type="entry name" value="protein disulfide-isomerase A2"/>
    <property type="match status" value="1"/>
</dbReference>
<evidence type="ECO:0000256" key="4">
    <source>
        <dbReference type="ARBA" id="ARBA00022729"/>
    </source>
</evidence>
<keyword evidence="6" id="KW-0256">Endoplasmic reticulum</keyword>
<gene>
    <name evidence="16" type="ORF">KC19_5G045300</name>
</gene>
<dbReference type="PRINTS" id="PR00421">
    <property type="entry name" value="THIOREDOXIN"/>
</dbReference>
<keyword evidence="4 13" id="KW-0732">Signal</keyword>
<dbReference type="PANTHER" id="PTHR18929:SF246">
    <property type="entry name" value="PROTEIN DISULFIDE ISOMERASE-LIKE 1-4"/>
    <property type="match status" value="1"/>
</dbReference>
<evidence type="ECO:0000256" key="9">
    <source>
        <dbReference type="ARBA" id="ARBA00023235"/>
    </source>
</evidence>
<evidence type="ECO:0000256" key="2">
    <source>
        <dbReference type="ARBA" id="ARBA00004319"/>
    </source>
</evidence>
<organism evidence="16 17">
    <name type="scientific">Ceratodon purpureus</name>
    <name type="common">Fire moss</name>
    <name type="synonym">Dicranum purpureum</name>
    <dbReference type="NCBI Taxonomy" id="3225"/>
    <lineage>
        <taxon>Eukaryota</taxon>
        <taxon>Viridiplantae</taxon>
        <taxon>Streptophyta</taxon>
        <taxon>Embryophyta</taxon>
        <taxon>Bryophyta</taxon>
        <taxon>Bryophytina</taxon>
        <taxon>Bryopsida</taxon>
        <taxon>Dicranidae</taxon>
        <taxon>Pseudoditrichales</taxon>
        <taxon>Ditrichaceae</taxon>
        <taxon>Ceratodon</taxon>
    </lineage>
</organism>
<dbReference type="InterPro" id="IPR017937">
    <property type="entry name" value="Thioredoxin_CS"/>
</dbReference>
<dbReference type="EMBL" id="CM026425">
    <property type="protein sequence ID" value="KAG0575978.1"/>
    <property type="molecule type" value="Genomic_DNA"/>
</dbReference>
<dbReference type="Pfam" id="PF13848">
    <property type="entry name" value="Thioredoxin_6"/>
    <property type="match status" value="1"/>
</dbReference>
<evidence type="ECO:0000313" key="16">
    <source>
        <dbReference type="EMBL" id="KAG0575978.1"/>
    </source>
</evidence>
<evidence type="ECO:0000313" key="17">
    <source>
        <dbReference type="Proteomes" id="UP000822688"/>
    </source>
</evidence>
<dbReference type="PANTHER" id="PTHR18929">
    <property type="entry name" value="PROTEIN DISULFIDE ISOMERASE"/>
    <property type="match status" value="1"/>
</dbReference>
<feature type="compositionally biased region" description="Acidic residues" evidence="14">
    <location>
        <begin position="492"/>
        <end position="502"/>
    </location>
</feature>
<feature type="domain" description="Thioredoxin" evidence="15">
    <location>
        <begin position="349"/>
        <end position="478"/>
    </location>
</feature>
<dbReference type="Proteomes" id="UP000822688">
    <property type="component" value="Chromosome 5"/>
</dbReference>
<keyword evidence="9 13" id="KW-0413">Isomerase</keyword>
<evidence type="ECO:0000256" key="13">
    <source>
        <dbReference type="RuleBase" id="RU361130"/>
    </source>
</evidence>
<name>A0A8T0I0A4_CERPU</name>
<evidence type="ECO:0000256" key="8">
    <source>
        <dbReference type="ARBA" id="ARBA00023180"/>
    </source>
</evidence>
<keyword evidence="10 11" id="KW-0676">Redox-active center</keyword>